<reference evidence="6" key="1">
    <citation type="submission" date="2023-06" db="EMBL/GenBank/DDBJ databases">
        <title>Genome-scale phylogeny and comparative genomics of the fungal order Sordariales.</title>
        <authorList>
            <consortium name="Lawrence Berkeley National Laboratory"/>
            <person name="Hensen N."/>
            <person name="Bonometti L."/>
            <person name="Westerberg I."/>
            <person name="Brannstrom I.O."/>
            <person name="Guillou S."/>
            <person name="Cros-Aarteil S."/>
            <person name="Calhoun S."/>
            <person name="Haridas S."/>
            <person name="Kuo A."/>
            <person name="Mondo S."/>
            <person name="Pangilinan J."/>
            <person name="Riley R."/>
            <person name="Labutti K."/>
            <person name="Andreopoulos B."/>
            <person name="Lipzen A."/>
            <person name="Chen C."/>
            <person name="Yanf M."/>
            <person name="Daum C."/>
            <person name="Ng V."/>
            <person name="Clum A."/>
            <person name="Steindorff A."/>
            <person name="Ohm R."/>
            <person name="Martin F."/>
            <person name="Silar P."/>
            <person name="Natvig D."/>
            <person name="Lalanne C."/>
            <person name="Gautier V."/>
            <person name="Ament-Velasquez S.L."/>
            <person name="Kruys A."/>
            <person name="Hutchinson M.I."/>
            <person name="Powell A.J."/>
            <person name="Barry K."/>
            <person name="Miller A.N."/>
            <person name="Grigoriev I.V."/>
            <person name="Debuchy R."/>
            <person name="Gladieux P."/>
            <person name="Thoren M.H."/>
            <person name="Johannesson H."/>
        </authorList>
    </citation>
    <scope>NUCLEOTIDE SEQUENCE</scope>
    <source>
        <strain evidence="6">CBS 606.72</strain>
    </source>
</reference>
<dbReference type="Gene3D" id="1.20.58.340">
    <property type="entry name" value="Magnesium transport protein CorA, transmembrane region"/>
    <property type="match status" value="1"/>
</dbReference>
<feature type="transmembrane region" description="Helical" evidence="5">
    <location>
        <begin position="403"/>
        <end position="427"/>
    </location>
</feature>
<evidence type="ECO:0000256" key="1">
    <source>
        <dbReference type="ARBA" id="ARBA00004141"/>
    </source>
</evidence>
<keyword evidence="3 5" id="KW-1133">Transmembrane helix</keyword>
<protein>
    <submittedName>
        <fullName evidence="6">Uncharacterized protein</fullName>
    </submittedName>
</protein>
<keyword evidence="7" id="KW-1185">Reference proteome</keyword>
<comment type="subcellular location">
    <subcellularLocation>
        <location evidence="1">Membrane</location>
        <topology evidence="1">Multi-pass membrane protein</topology>
    </subcellularLocation>
</comment>
<name>A0AA40C260_9PEZI</name>
<dbReference type="Proteomes" id="UP001175000">
    <property type="component" value="Unassembled WGS sequence"/>
</dbReference>
<evidence type="ECO:0000256" key="3">
    <source>
        <dbReference type="ARBA" id="ARBA00022989"/>
    </source>
</evidence>
<dbReference type="GO" id="GO:0016020">
    <property type="term" value="C:membrane"/>
    <property type="evidence" value="ECO:0007669"/>
    <property type="project" value="UniProtKB-SubCell"/>
</dbReference>
<evidence type="ECO:0000256" key="5">
    <source>
        <dbReference type="SAM" id="Phobius"/>
    </source>
</evidence>
<evidence type="ECO:0000256" key="4">
    <source>
        <dbReference type="ARBA" id="ARBA00023136"/>
    </source>
</evidence>
<dbReference type="EMBL" id="JAULSU010000003">
    <property type="protein sequence ID" value="KAK0622596.1"/>
    <property type="molecule type" value="Genomic_DNA"/>
</dbReference>
<comment type="caution">
    <text evidence="6">The sequence shown here is derived from an EMBL/GenBank/DDBJ whole genome shotgun (WGS) entry which is preliminary data.</text>
</comment>
<evidence type="ECO:0000256" key="2">
    <source>
        <dbReference type="ARBA" id="ARBA00022692"/>
    </source>
</evidence>
<dbReference type="InterPro" id="IPR045863">
    <property type="entry name" value="CorA_TM1_TM2"/>
</dbReference>
<dbReference type="AlphaFoldDB" id="A0AA40C260"/>
<evidence type="ECO:0000313" key="6">
    <source>
        <dbReference type="EMBL" id="KAK0622596.1"/>
    </source>
</evidence>
<organism evidence="6 7">
    <name type="scientific">Immersiella caudata</name>
    <dbReference type="NCBI Taxonomy" id="314043"/>
    <lineage>
        <taxon>Eukaryota</taxon>
        <taxon>Fungi</taxon>
        <taxon>Dikarya</taxon>
        <taxon>Ascomycota</taxon>
        <taxon>Pezizomycotina</taxon>
        <taxon>Sordariomycetes</taxon>
        <taxon>Sordariomycetidae</taxon>
        <taxon>Sordariales</taxon>
        <taxon>Lasiosphaeriaceae</taxon>
        <taxon>Immersiella</taxon>
    </lineage>
</organism>
<dbReference type="SUPFAM" id="SSF144083">
    <property type="entry name" value="Magnesium transport protein CorA, transmembrane region"/>
    <property type="match status" value="1"/>
</dbReference>
<accession>A0AA40C260</accession>
<keyword evidence="4 5" id="KW-0472">Membrane</keyword>
<keyword evidence="2 5" id="KW-0812">Transmembrane</keyword>
<gene>
    <name evidence="6" type="ORF">B0T14DRAFT_150500</name>
</gene>
<evidence type="ECO:0000313" key="7">
    <source>
        <dbReference type="Proteomes" id="UP001175000"/>
    </source>
</evidence>
<sequence>MFEAKRVERLDRCRWEPSDNPDLLGFIEAWWVAEQDGEELSKTGDYHYRRGFLTDDEVEDWISQKRDFSPPRFPSSKSRNPLPGKLSCIRILMCERLGWQPPRFAMSQRSYLLLEKEFALSRATLPILCRSSGLEYHRLSFPSSNDQTQPLPLLSIILKHPQMYQLGNLGLSLSHNLTTSTTLAFLHGWSLFTFQNAVTGKRQVSHAERIHQLLEPSVSLWKHPLLLPTLIFQEHLTRCEDFVTRGLSERVRGIEMDLGVTRSGRLVGTETALPEVIRELVGDDERRLMITSEVNTTLTDTITFLGVLKWDQRLGGFIQRLDKELGKYYADAGVGREAVKELEAALEHFCGEAESTWEYVNGMRARLEGQMGVLYNFMAQAGNDLNSRIAATSGLDSAAMKTLAFVTAVFLPPSYIAALFSMTFFNWQAGGEQVVSSRFWIYWVISAPLTVAILVGWRFWWKKQRVHYAKAYPQVLSVGEKEKERGEGEKNEAGQV</sequence>
<proteinExistence type="predicted"/>
<feature type="transmembrane region" description="Helical" evidence="5">
    <location>
        <begin position="439"/>
        <end position="460"/>
    </location>
</feature>